<keyword evidence="2" id="KW-1185">Reference proteome</keyword>
<name>A0A133V4B8_9EURY</name>
<dbReference type="EMBL" id="LHXY01000043">
    <property type="protein sequence ID" value="KXB01290.1"/>
    <property type="molecule type" value="Genomic_DNA"/>
</dbReference>
<reference evidence="1 2" key="1">
    <citation type="journal article" date="2016" name="Sci. Rep.">
        <title>Metabolic traits of an uncultured archaeal lineage -MSBL1- from brine pools of the Red Sea.</title>
        <authorList>
            <person name="Mwirichia R."/>
            <person name="Alam I."/>
            <person name="Rashid M."/>
            <person name="Vinu M."/>
            <person name="Ba-Alawi W."/>
            <person name="Anthony Kamau A."/>
            <person name="Kamanda Ngugi D."/>
            <person name="Goker M."/>
            <person name="Klenk H.P."/>
            <person name="Bajic V."/>
            <person name="Stingl U."/>
        </authorList>
    </citation>
    <scope>NUCLEOTIDE SEQUENCE [LARGE SCALE GENOMIC DNA]</scope>
    <source>
        <strain evidence="1">SCGC-AAA261F17</strain>
    </source>
</reference>
<evidence type="ECO:0000313" key="1">
    <source>
        <dbReference type="EMBL" id="KXB01290.1"/>
    </source>
</evidence>
<proteinExistence type="predicted"/>
<comment type="caution">
    <text evidence="1">The sequence shown here is derived from an EMBL/GenBank/DDBJ whole genome shotgun (WGS) entry which is preliminary data.</text>
</comment>
<dbReference type="AlphaFoldDB" id="A0A133V4B8"/>
<organism evidence="1 2">
    <name type="scientific">candidate division MSBL1 archaeon SCGC-AAA261F17</name>
    <dbReference type="NCBI Taxonomy" id="1698274"/>
    <lineage>
        <taxon>Archaea</taxon>
        <taxon>Methanobacteriati</taxon>
        <taxon>Methanobacteriota</taxon>
        <taxon>candidate division MSBL1</taxon>
    </lineage>
</organism>
<evidence type="ECO:0008006" key="3">
    <source>
        <dbReference type="Google" id="ProtNLM"/>
    </source>
</evidence>
<gene>
    <name evidence="1" type="ORF">AKJ44_02690</name>
</gene>
<protein>
    <recommendedName>
        <fullName evidence="3">N-acetyltransferase domain-containing protein</fullName>
    </recommendedName>
</protein>
<evidence type="ECO:0000313" key="2">
    <source>
        <dbReference type="Proteomes" id="UP000070035"/>
    </source>
</evidence>
<sequence>MSEERKYVGIESERVTEAEIEYLGKDADMPVMGTDVNWDEVMKPYPPRKITLPNGDEMIVKSMEKDEVEEVAEALQPKTLQHKQLFDLIAHELCTELYLWRENRPMWCCPPESHFNLVGRVGDEIVGCSNGVLSSPKVGNSLHTVAILEGQQVGAQLWGCKLEHYFDVLGIEALHAGAESYRGSTELFAMFGFKELPDKVTHFGVSPEQYLTKEQWARLRPGKITGERI</sequence>
<dbReference type="Proteomes" id="UP000070035">
    <property type="component" value="Unassembled WGS sequence"/>
</dbReference>
<accession>A0A133V4B8</accession>